<feature type="non-terminal residue" evidence="1">
    <location>
        <position position="38"/>
    </location>
</feature>
<evidence type="ECO:0000313" key="2">
    <source>
        <dbReference type="Proteomes" id="UP000265520"/>
    </source>
</evidence>
<sequence>MISNSSTLTPPSSFNDANTMNISACSLNDSNTSFPLIS</sequence>
<dbReference type="EMBL" id="LXQA011002665">
    <property type="protein sequence ID" value="MCI80760.1"/>
    <property type="molecule type" value="Genomic_DNA"/>
</dbReference>
<keyword evidence="2" id="KW-1185">Reference proteome</keyword>
<comment type="caution">
    <text evidence="1">The sequence shown here is derived from an EMBL/GenBank/DDBJ whole genome shotgun (WGS) entry which is preliminary data.</text>
</comment>
<reference evidence="1 2" key="1">
    <citation type="journal article" date="2018" name="Front. Plant Sci.">
        <title>Red Clover (Trifolium pratense) and Zigzag Clover (T. medium) - A Picture of Genomic Similarities and Differences.</title>
        <authorList>
            <person name="Dluhosova J."/>
            <person name="Istvanek J."/>
            <person name="Nedelnik J."/>
            <person name="Repkova J."/>
        </authorList>
    </citation>
    <scope>NUCLEOTIDE SEQUENCE [LARGE SCALE GENOMIC DNA]</scope>
    <source>
        <strain evidence="2">cv. 10/8</strain>
        <tissue evidence="1">Leaf</tissue>
    </source>
</reference>
<dbReference type="AlphaFoldDB" id="A0A392V2Y6"/>
<protein>
    <submittedName>
        <fullName evidence="1">Uncharacterized protein</fullName>
    </submittedName>
</protein>
<organism evidence="1 2">
    <name type="scientific">Trifolium medium</name>
    <dbReference type="NCBI Taxonomy" id="97028"/>
    <lineage>
        <taxon>Eukaryota</taxon>
        <taxon>Viridiplantae</taxon>
        <taxon>Streptophyta</taxon>
        <taxon>Embryophyta</taxon>
        <taxon>Tracheophyta</taxon>
        <taxon>Spermatophyta</taxon>
        <taxon>Magnoliopsida</taxon>
        <taxon>eudicotyledons</taxon>
        <taxon>Gunneridae</taxon>
        <taxon>Pentapetalae</taxon>
        <taxon>rosids</taxon>
        <taxon>fabids</taxon>
        <taxon>Fabales</taxon>
        <taxon>Fabaceae</taxon>
        <taxon>Papilionoideae</taxon>
        <taxon>50 kb inversion clade</taxon>
        <taxon>NPAAA clade</taxon>
        <taxon>Hologalegina</taxon>
        <taxon>IRL clade</taxon>
        <taxon>Trifolieae</taxon>
        <taxon>Trifolium</taxon>
    </lineage>
</organism>
<proteinExistence type="predicted"/>
<evidence type="ECO:0000313" key="1">
    <source>
        <dbReference type="EMBL" id="MCI80760.1"/>
    </source>
</evidence>
<dbReference type="Proteomes" id="UP000265520">
    <property type="component" value="Unassembled WGS sequence"/>
</dbReference>
<accession>A0A392V2Y6</accession>
<name>A0A392V2Y6_9FABA</name>